<sequence length="335" mass="37662">MGKGSISIYFVQSALEPVIARGIDIGPLLRNAGISPALLLSAQSRVTAQNFSFLWLGVAHVLNDELFNQDARRMKVGSFAMLCQTLIHCDTLHTALQRMARFFNLLLDDFHCAIESDARHAHLTIRETAGRVPHVFGFETLLMMQHGVACWLVGRRIPIRAAAFAYPEPSRSAEYHRMYSEQLSFNEDTTRLTFDAANLALPVIQNQDSLKEFLRGAPANIVLKYKNSTGLAAQIRRRLRAAARTEWPDFEVVADSLNMTPSTLRRRLDEEGQSFQAIKDQLRRDMAIDYLCHTAKSVADIAGELGFAEASAFHRAFKKWTGACPGEYRQRVHAR</sequence>
<dbReference type="SUPFAM" id="SSF46689">
    <property type="entry name" value="Homeodomain-like"/>
    <property type="match status" value="1"/>
</dbReference>
<dbReference type="InterPro" id="IPR020449">
    <property type="entry name" value="Tscrpt_reg_AraC-type_HTH"/>
</dbReference>
<dbReference type="RefSeq" id="WP_344764508.1">
    <property type="nucleotide sequence ID" value="NZ_BAAAZE010000012.1"/>
</dbReference>
<keyword evidence="3" id="KW-0804">Transcription</keyword>
<proteinExistence type="predicted"/>
<dbReference type="EMBL" id="BAAAZE010000012">
    <property type="protein sequence ID" value="GAA4029210.1"/>
    <property type="molecule type" value="Genomic_DNA"/>
</dbReference>
<keyword evidence="2" id="KW-0238">DNA-binding</keyword>
<dbReference type="Pfam" id="PF12625">
    <property type="entry name" value="Arabinose_bd"/>
    <property type="match status" value="1"/>
</dbReference>
<reference evidence="6" key="1">
    <citation type="journal article" date="2019" name="Int. J. Syst. Evol. Microbiol.">
        <title>The Global Catalogue of Microorganisms (GCM) 10K type strain sequencing project: providing services to taxonomists for standard genome sequencing and annotation.</title>
        <authorList>
            <consortium name="The Broad Institute Genomics Platform"/>
            <consortium name="The Broad Institute Genome Sequencing Center for Infectious Disease"/>
            <person name="Wu L."/>
            <person name="Ma J."/>
        </authorList>
    </citation>
    <scope>NUCLEOTIDE SEQUENCE [LARGE SCALE GENOMIC DNA]</scope>
    <source>
        <strain evidence="6">JCM 16673</strain>
    </source>
</reference>
<keyword evidence="6" id="KW-1185">Reference proteome</keyword>
<comment type="caution">
    <text evidence="5">The sequence shown here is derived from an EMBL/GenBank/DDBJ whole genome shotgun (WGS) entry which is preliminary data.</text>
</comment>
<dbReference type="PRINTS" id="PR00032">
    <property type="entry name" value="HTHARAC"/>
</dbReference>
<name>A0ABP7TP98_9BURK</name>
<dbReference type="Pfam" id="PF12833">
    <property type="entry name" value="HTH_18"/>
    <property type="match status" value="1"/>
</dbReference>
<dbReference type="InterPro" id="IPR009057">
    <property type="entry name" value="Homeodomain-like_sf"/>
</dbReference>
<evidence type="ECO:0000256" key="2">
    <source>
        <dbReference type="ARBA" id="ARBA00023125"/>
    </source>
</evidence>
<feature type="domain" description="HTH araC/xylS-type" evidence="4">
    <location>
        <begin position="233"/>
        <end position="331"/>
    </location>
</feature>
<evidence type="ECO:0000313" key="6">
    <source>
        <dbReference type="Proteomes" id="UP001501353"/>
    </source>
</evidence>
<dbReference type="PANTHER" id="PTHR47894:SF1">
    <property type="entry name" value="HTH-TYPE TRANSCRIPTIONAL REGULATOR VQSM"/>
    <property type="match status" value="1"/>
</dbReference>
<dbReference type="PANTHER" id="PTHR47894">
    <property type="entry name" value="HTH-TYPE TRANSCRIPTIONAL REGULATOR GADX"/>
    <property type="match status" value="1"/>
</dbReference>
<dbReference type="Proteomes" id="UP001501353">
    <property type="component" value="Unassembled WGS sequence"/>
</dbReference>
<protein>
    <submittedName>
        <fullName evidence="5">AraC family transcriptional regulator</fullName>
    </submittedName>
</protein>
<dbReference type="PROSITE" id="PS01124">
    <property type="entry name" value="HTH_ARAC_FAMILY_2"/>
    <property type="match status" value="1"/>
</dbReference>
<evidence type="ECO:0000313" key="5">
    <source>
        <dbReference type="EMBL" id="GAA4029210.1"/>
    </source>
</evidence>
<organism evidence="5 6">
    <name type="scientific">Actimicrobium antarcticum</name>
    <dbReference type="NCBI Taxonomy" id="1051899"/>
    <lineage>
        <taxon>Bacteria</taxon>
        <taxon>Pseudomonadati</taxon>
        <taxon>Pseudomonadota</taxon>
        <taxon>Betaproteobacteria</taxon>
        <taxon>Burkholderiales</taxon>
        <taxon>Oxalobacteraceae</taxon>
        <taxon>Actimicrobium</taxon>
    </lineage>
</organism>
<gene>
    <name evidence="5" type="ORF">GCM10022212_29200</name>
</gene>
<evidence type="ECO:0000256" key="3">
    <source>
        <dbReference type="ARBA" id="ARBA00023163"/>
    </source>
</evidence>
<evidence type="ECO:0000259" key="4">
    <source>
        <dbReference type="PROSITE" id="PS01124"/>
    </source>
</evidence>
<keyword evidence="1" id="KW-0805">Transcription regulation</keyword>
<accession>A0ABP7TP98</accession>
<dbReference type="Gene3D" id="1.10.10.60">
    <property type="entry name" value="Homeodomain-like"/>
    <property type="match status" value="1"/>
</dbReference>
<dbReference type="InterPro" id="IPR018060">
    <property type="entry name" value="HTH_AraC"/>
</dbReference>
<dbReference type="InterPro" id="IPR032687">
    <property type="entry name" value="AraC-type_N"/>
</dbReference>
<dbReference type="SMART" id="SM00342">
    <property type="entry name" value="HTH_ARAC"/>
    <property type="match status" value="1"/>
</dbReference>
<evidence type="ECO:0000256" key="1">
    <source>
        <dbReference type="ARBA" id="ARBA00023015"/>
    </source>
</evidence>